<comment type="caution">
    <text evidence="2">The sequence shown here is derived from an EMBL/GenBank/DDBJ whole genome shotgun (WGS) entry which is preliminary data.</text>
</comment>
<feature type="domain" description="EF-hand" evidence="1">
    <location>
        <begin position="406"/>
        <end position="441"/>
    </location>
</feature>
<sequence>MSLGEASTSTFILAAMYSKTSGKNITTEAVFEGRSGDFYGGWGFYFVRKYLSERHGSSHKDDPMKGYEDSIRGQFIPPGKASDRLMVYDLNKIEDVINKGRTIPVPDGAVFKEITLSKVIIGGDPNDKDDLENYPGCILINVPKLKMHAQDLITNAIKNLGIGLYPNQKYDFPHTVYPNLKGKLPHSPWVLEMDPDTHLPVIDKNGNYNATKTAGFSGTQSDVIKAVQNQKIFLLHVTDTINIINLSHNPDECSVSIPEGYIFASLDCVALDLFCARYCFKTLPMLQASKLKVQYNWPTEFVHHVPVAISHGRNISTSTWFDSPLFRYNLYGYAEGRGIGQQKYYVLGYDSTTNCPLASLNGHLGRIDNGTFMELITKTLYYNPNTILHDLQLTILSYTKACDTLTGTSLYKEFMDYFDENKDGIIDYDEKGRGFETAIFGISSYTIDILLIDAYGEIKKNFLYSAMVMKNTNKNWNSKGQDFAKEALLVSYAATAYKLSQLDTVYPDNFIKGMKYGRGMWPSWHTVIYLHTNDTIYGSQFINNISLSSLYGSAFQYADKVLNSGGYTKSTNPMTLNSGTIQYGDKILEPVDQKVSAADSIKRYFEALSKSAVPLKFTLYVPKGFGKLEGVKIPNVEETNDPEKIFTAHFHQIW</sequence>
<accession>C6PXZ8</accession>
<evidence type="ECO:0000313" key="2">
    <source>
        <dbReference type="EMBL" id="EET85881.1"/>
    </source>
</evidence>
<reference evidence="2 3" key="1">
    <citation type="submission" date="2009-06" db="EMBL/GenBank/DDBJ databases">
        <title>The draft genome of Clostridium carboxidivorans P7.</title>
        <authorList>
            <consortium name="US DOE Joint Genome Institute (JGI-PGF)"/>
            <person name="Lucas S."/>
            <person name="Copeland A."/>
            <person name="Lapidus A."/>
            <person name="Glavina del Rio T."/>
            <person name="Tice H."/>
            <person name="Bruce D."/>
            <person name="Goodwin L."/>
            <person name="Pitluck S."/>
            <person name="Larimer F."/>
            <person name="Land M.L."/>
            <person name="Hauser L."/>
            <person name="Hemme C.L."/>
        </authorList>
    </citation>
    <scope>NUCLEOTIDE SEQUENCE [LARGE SCALE GENOMIC DNA]</scope>
    <source>
        <strain evidence="2 3">P7</strain>
    </source>
</reference>
<name>C6PXZ8_9CLOT</name>
<dbReference type="PROSITE" id="PS50222">
    <property type="entry name" value="EF_HAND_2"/>
    <property type="match status" value="1"/>
</dbReference>
<evidence type="ECO:0000313" key="3">
    <source>
        <dbReference type="Proteomes" id="UP000004198"/>
    </source>
</evidence>
<proteinExistence type="predicted"/>
<gene>
    <name evidence="2" type="ORF">CcarbDRAFT_3665</name>
</gene>
<dbReference type="GO" id="GO:0005509">
    <property type="term" value="F:calcium ion binding"/>
    <property type="evidence" value="ECO:0007669"/>
    <property type="project" value="InterPro"/>
</dbReference>
<protein>
    <recommendedName>
        <fullName evidence="1">EF-hand domain-containing protein</fullName>
    </recommendedName>
</protein>
<dbReference type="Proteomes" id="UP000004198">
    <property type="component" value="Unassembled WGS sequence"/>
</dbReference>
<keyword evidence="3" id="KW-1185">Reference proteome</keyword>
<dbReference type="Pfam" id="PF04015">
    <property type="entry name" value="DUF362"/>
    <property type="match status" value="1"/>
</dbReference>
<dbReference type="InterPro" id="IPR002048">
    <property type="entry name" value="EF_hand_dom"/>
</dbReference>
<organism evidence="2 3">
    <name type="scientific">Clostridium carboxidivorans P7</name>
    <dbReference type="NCBI Taxonomy" id="536227"/>
    <lineage>
        <taxon>Bacteria</taxon>
        <taxon>Bacillati</taxon>
        <taxon>Bacillota</taxon>
        <taxon>Clostridia</taxon>
        <taxon>Eubacteriales</taxon>
        <taxon>Clostridiaceae</taxon>
        <taxon>Clostridium</taxon>
    </lineage>
</organism>
<dbReference type="eggNOG" id="COG2006">
    <property type="taxonomic scope" value="Bacteria"/>
</dbReference>
<evidence type="ECO:0000259" key="1">
    <source>
        <dbReference type="PROSITE" id="PS50222"/>
    </source>
</evidence>
<dbReference type="InterPro" id="IPR007160">
    <property type="entry name" value="DUF362"/>
</dbReference>
<dbReference type="AlphaFoldDB" id="C6PXZ8"/>
<dbReference type="EMBL" id="ACVI01000072">
    <property type="protein sequence ID" value="EET85881.1"/>
    <property type="molecule type" value="Genomic_DNA"/>
</dbReference>